<evidence type="ECO:0000313" key="3">
    <source>
        <dbReference type="EMBL" id="MDC0668801.1"/>
    </source>
</evidence>
<feature type="region of interest" description="Disordered" evidence="1">
    <location>
        <begin position="1"/>
        <end position="31"/>
    </location>
</feature>
<evidence type="ECO:0000256" key="1">
    <source>
        <dbReference type="SAM" id="MobiDB-lite"/>
    </source>
</evidence>
<feature type="transmembrane region" description="Helical" evidence="2">
    <location>
        <begin position="350"/>
        <end position="369"/>
    </location>
</feature>
<reference evidence="3 4" key="1">
    <citation type="submission" date="2022-11" db="EMBL/GenBank/DDBJ databases">
        <title>Minimal conservation of predation-associated metabolite biosynthetic gene clusters underscores biosynthetic potential of Myxococcota including descriptions for ten novel species: Archangium lansinium sp. nov., Myxococcus landrumus sp. nov., Nannocystis bai.</title>
        <authorList>
            <person name="Ahearne A."/>
            <person name="Stevens C."/>
            <person name="Dowd S."/>
        </authorList>
    </citation>
    <scope>NUCLEOTIDE SEQUENCE [LARGE SCALE GENOMIC DNA]</scope>
    <source>
        <strain evidence="3 4">NCELM</strain>
    </source>
</reference>
<comment type="caution">
    <text evidence="3">The sequence shown here is derived from an EMBL/GenBank/DDBJ whole genome shotgun (WGS) entry which is preliminary data.</text>
</comment>
<accession>A0ABT5B3X8</accession>
<keyword evidence="2" id="KW-0812">Transmembrane</keyword>
<keyword evidence="4" id="KW-1185">Reference proteome</keyword>
<sequence length="526" mass="55819">MSAGPGSGEGRAGREDATSSEEQVTAMRPDERLPALVRREAPVLIPLALAVLAATSYFSGPPAWNQNSRLALTRALVEHGTTIIDEYHATTGDKSRRDGHFYSDKAPGASLLAVPAYALYHGAARLVGAERPDVRLVPLDPRDPNRDPEARRPGDRLAYNQAYRTALYVSRVGSVGVFAVLGALALYLLALRRLGDRAGALLLAATYALATPALVYGAAFYGHQLCADLLLLGLAGILLGHGEKAMAFGTGMCLGLAVLCEYPAAVPVALLWLFAWLRRGPRFAAVVALGGAPAAVALAAYHTVAFGGPLTTGYDFVYLAEFAEGMRVNYGIHAPDPGVLLELLFGAYRGLFYLAPVLLLAPWGLVCELRGWPPAPRSMSDRSWPMRQVALLCLAIVGFYLALNAGYYMWDGGAAIGPRHCVPMLPFLALALAPAIRLVPRAVVGLAQLSGAITLLLSAAAPEAPQFGDPLWDYAWPRIWATDTGYGGPANLGRMLGLPGPLSLVPLLLVLAWCHAQARPHLAAKG</sequence>
<keyword evidence="2" id="KW-1133">Transmembrane helix</keyword>
<organism evidence="3 4">
    <name type="scientific">Nannocystis radixulma</name>
    <dbReference type="NCBI Taxonomy" id="2995305"/>
    <lineage>
        <taxon>Bacteria</taxon>
        <taxon>Pseudomonadati</taxon>
        <taxon>Myxococcota</taxon>
        <taxon>Polyangia</taxon>
        <taxon>Nannocystales</taxon>
        <taxon>Nannocystaceae</taxon>
        <taxon>Nannocystis</taxon>
    </lineage>
</organism>
<gene>
    <name evidence="3" type="ORF">POL58_13690</name>
</gene>
<feature type="transmembrane region" description="Helical" evidence="2">
    <location>
        <begin position="200"/>
        <end position="218"/>
    </location>
</feature>
<feature type="transmembrane region" description="Helical" evidence="2">
    <location>
        <begin position="283"/>
        <end position="304"/>
    </location>
</feature>
<feature type="transmembrane region" description="Helical" evidence="2">
    <location>
        <begin position="254"/>
        <end position="276"/>
    </location>
</feature>
<protein>
    <submittedName>
        <fullName evidence="3">Uncharacterized protein</fullName>
    </submittedName>
</protein>
<feature type="transmembrane region" description="Helical" evidence="2">
    <location>
        <begin position="166"/>
        <end position="188"/>
    </location>
</feature>
<feature type="transmembrane region" description="Helical" evidence="2">
    <location>
        <begin position="496"/>
        <end position="516"/>
    </location>
</feature>
<evidence type="ECO:0000256" key="2">
    <source>
        <dbReference type="SAM" id="Phobius"/>
    </source>
</evidence>
<dbReference type="RefSeq" id="WP_271998308.1">
    <property type="nucleotide sequence ID" value="NZ_JAQNDN010000005.1"/>
</dbReference>
<keyword evidence="2" id="KW-0472">Membrane</keyword>
<name>A0ABT5B3X8_9BACT</name>
<dbReference type="EMBL" id="JAQNDN010000005">
    <property type="protein sequence ID" value="MDC0668801.1"/>
    <property type="molecule type" value="Genomic_DNA"/>
</dbReference>
<feature type="compositionally biased region" description="Gly residues" evidence="1">
    <location>
        <begin position="1"/>
        <end position="10"/>
    </location>
</feature>
<proteinExistence type="predicted"/>
<feature type="transmembrane region" description="Helical" evidence="2">
    <location>
        <begin position="389"/>
        <end position="410"/>
    </location>
</feature>
<evidence type="ECO:0000313" key="4">
    <source>
        <dbReference type="Proteomes" id="UP001217838"/>
    </source>
</evidence>
<dbReference type="Proteomes" id="UP001217838">
    <property type="component" value="Unassembled WGS sequence"/>
</dbReference>